<dbReference type="AlphaFoldDB" id="A0A2H0V1U8"/>
<feature type="domain" description="SHSP" evidence="3">
    <location>
        <begin position="62"/>
        <end position="173"/>
    </location>
</feature>
<dbReference type="InterPro" id="IPR002068">
    <property type="entry name" value="A-crystallin/Hsp20_dom"/>
</dbReference>
<evidence type="ECO:0000259" key="3">
    <source>
        <dbReference type="PROSITE" id="PS01031"/>
    </source>
</evidence>
<reference evidence="5" key="1">
    <citation type="submission" date="2017-09" db="EMBL/GenBank/DDBJ databases">
        <title>Depth-based differentiation of microbial function through sediment-hosted aquifers and enrichment of novel symbionts in the deep terrestrial subsurface.</title>
        <authorList>
            <person name="Probst A.J."/>
            <person name="Ladd B."/>
            <person name="Jarett J.K."/>
            <person name="Geller-Mcgrath D.E."/>
            <person name="Sieber C.M.K."/>
            <person name="Emerson J.B."/>
            <person name="Anantharaman K."/>
            <person name="Thomas B.C."/>
            <person name="Malmstrom R."/>
            <person name="Stieglmeier M."/>
            <person name="Klingl A."/>
            <person name="Woyke T."/>
            <person name="Ryan C.M."/>
            <person name="Banfield J.F."/>
        </authorList>
    </citation>
    <scope>NUCLEOTIDE SEQUENCE [LARGE SCALE GENOMIC DNA]</scope>
</reference>
<comment type="similarity">
    <text evidence="1 2">Belongs to the small heat shock protein (HSP20) family.</text>
</comment>
<evidence type="ECO:0000313" key="5">
    <source>
        <dbReference type="Proteomes" id="UP000228626"/>
    </source>
</evidence>
<dbReference type="CDD" id="cd06464">
    <property type="entry name" value="ACD_sHsps-like"/>
    <property type="match status" value="1"/>
</dbReference>
<evidence type="ECO:0000313" key="4">
    <source>
        <dbReference type="EMBL" id="PIR93066.1"/>
    </source>
</evidence>
<accession>A0A2H0V1U8</accession>
<organism evidence="4 5">
    <name type="scientific">Candidatus Falkowbacteria bacterium CG10_big_fil_rev_8_21_14_0_10_43_10</name>
    <dbReference type="NCBI Taxonomy" id="1974567"/>
    <lineage>
        <taxon>Bacteria</taxon>
        <taxon>Candidatus Falkowiibacteriota</taxon>
    </lineage>
</organism>
<comment type="caution">
    <text evidence="4">The sequence shown here is derived from an EMBL/GenBank/DDBJ whole genome shotgun (WGS) entry which is preliminary data.</text>
</comment>
<dbReference type="Proteomes" id="UP000228626">
    <property type="component" value="Unassembled WGS sequence"/>
</dbReference>
<dbReference type="Gene3D" id="2.60.40.790">
    <property type="match status" value="1"/>
</dbReference>
<feature type="non-terminal residue" evidence="4">
    <location>
        <position position="1"/>
    </location>
</feature>
<dbReference type="EMBL" id="PFAR01000034">
    <property type="protein sequence ID" value="PIR93066.1"/>
    <property type="molecule type" value="Genomic_DNA"/>
</dbReference>
<gene>
    <name evidence="4" type="ORF">COT99_02805</name>
</gene>
<evidence type="ECO:0000256" key="2">
    <source>
        <dbReference type="RuleBase" id="RU003616"/>
    </source>
</evidence>
<dbReference type="SUPFAM" id="SSF49764">
    <property type="entry name" value="HSP20-like chaperones"/>
    <property type="match status" value="1"/>
</dbReference>
<sequence>NLYISNKRLINLRPTPTAGNFKNMDFFKNLTGLNKKTNININNEPEEQTAPAHQADEQWFSDEYDEGQLAIDVYQTKDAIVVKSTIAGVRPEDIDISVNNDMLTIRGKREMKEKIIEEDYFYQECYWGSFSRSIILPVEVKTDKIEATIENGVLAVVLPKAQTTKQISVKIKE</sequence>
<dbReference type="PROSITE" id="PS01031">
    <property type="entry name" value="SHSP"/>
    <property type="match status" value="1"/>
</dbReference>
<protein>
    <recommendedName>
        <fullName evidence="3">SHSP domain-containing protein</fullName>
    </recommendedName>
</protein>
<proteinExistence type="inferred from homology"/>
<evidence type="ECO:0000256" key="1">
    <source>
        <dbReference type="PROSITE-ProRule" id="PRU00285"/>
    </source>
</evidence>
<dbReference type="Pfam" id="PF00011">
    <property type="entry name" value="HSP20"/>
    <property type="match status" value="1"/>
</dbReference>
<dbReference type="InterPro" id="IPR008978">
    <property type="entry name" value="HSP20-like_chaperone"/>
</dbReference>
<name>A0A2H0V1U8_9BACT</name>
<dbReference type="InterPro" id="IPR031107">
    <property type="entry name" value="Small_HSP"/>
</dbReference>
<dbReference type="PANTHER" id="PTHR11527">
    <property type="entry name" value="HEAT-SHOCK PROTEIN 20 FAMILY MEMBER"/>
    <property type="match status" value="1"/>
</dbReference>